<accession>A0A9N8EWU3</accession>
<gene>
    <name evidence="2" type="ORF">SEMRO_2077_G313610.1</name>
</gene>
<organism evidence="2 3">
    <name type="scientific">Seminavis robusta</name>
    <dbReference type="NCBI Taxonomy" id="568900"/>
    <lineage>
        <taxon>Eukaryota</taxon>
        <taxon>Sar</taxon>
        <taxon>Stramenopiles</taxon>
        <taxon>Ochrophyta</taxon>
        <taxon>Bacillariophyta</taxon>
        <taxon>Bacillariophyceae</taxon>
        <taxon>Bacillariophycidae</taxon>
        <taxon>Naviculales</taxon>
        <taxon>Naviculaceae</taxon>
        <taxon>Seminavis</taxon>
    </lineage>
</organism>
<feature type="transmembrane region" description="Helical" evidence="1">
    <location>
        <begin position="241"/>
        <end position="261"/>
    </location>
</feature>
<proteinExistence type="predicted"/>
<feature type="transmembrane region" description="Helical" evidence="1">
    <location>
        <begin position="173"/>
        <end position="192"/>
    </location>
</feature>
<sequence length="300" mass="33483">MNDTSTAKLGEAYSNDRKPGSHYIVGVFLGTYSIGFLLLIAIRIRRLILQRSKDVIADFMHQHVPEQNHQFLHILSKGLVFATSFGMIYSGLGARYLNHDLHPDWGFFHYKTHLTLIFLFLFAGFAGVLESHGYLPKDSLRASFTVGLWGEALLWYDHALMKDVLIDMRLHEYLALTCAFPALVMTISLILTTMKSSNVTLSFLVFLGSNLALLWHSIWFITVGVHLSGMPIPNTGTATDLLVIQAVLLIFGCQVVTALMVRLQRRINPQSAQESYALVSVSGKADEDEETAEQQSSGFS</sequence>
<comment type="caution">
    <text evidence="2">The sequence shown here is derived from an EMBL/GenBank/DDBJ whole genome shotgun (WGS) entry which is preliminary data.</text>
</comment>
<keyword evidence="3" id="KW-1185">Reference proteome</keyword>
<reference evidence="2" key="1">
    <citation type="submission" date="2020-06" db="EMBL/GenBank/DDBJ databases">
        <authorList>
            <consortium name="Plant Systems Biology data submission"/>
        </authorList>
    </citation>
    <scope>NUCLEOTIDE SEQUENCE</scope>
    <source>
        <strain evidence="2">D6</strain>
    </source>
</reference>
<dbReference type="AlphaFoldDB" id="A0A9N8EWU3"/>
<feature type="transmembrane region" description="Helical" evidence="1">
    <location>
        <begin position="199"/>
        <end position="221"/>
    </location>
</feature>
<feature type="transmembrane region" description="Helical" evidence="1">
    <location>
        <begin position="112"/>
        <end position="130"/>
    </location>
</feature>
<keyword evidence="1" id="KW-1133">Transmembrane helix</keyword>
<name>A0A9N8EWU3_9STRA</name>
<dbReference type="EMBL" id="CAICTM010002075">
    <property type="protein sequence ID" value="CAB9527805.1"/>
    <property type="molecule type" value="Genomic_DNA"/>
</dbReference>
<evidence type="ECO:0000313" key="3">
    <source>
        <dbReference type="Proteomes" id="UP001153069"/>
    </source>
</evidence>
<feature type="transmembrane region" description="Helical" evidence="1">
    <location>
        <begin position="142"/>
        <end position="161"/>
    </location>
</feature>
<feature type="transmembrane region" description="Helical" evidence="1">
    <location>
        <begin position="71"/>
        <end position="92"/>
    </location>
</feature>
<evidence type="ECO:0000256" key="1">
    <source>
        <dbReference type="SAM" id="Phobius"/>
    </source>
</evidence>
<protein>
    <submittedName>
        <fullName evidence="2">Uncharacterized protein</fullName>
    </submittedName>
</protein>
<feature type="transmembrane region" description="Helical" evidence="1">
    <location>
        <begin position="20"/>
        <end position="42"/>
    </location>
</feature>
<dbReference type="OrthoDB" id="551896at2759"/>
<keyword evidence="1" id="KW-0472">Membrane</keyword>
<dbReference type="Proteomes" id="UP001153069">
    <property type="component" value="Unassembled WGS sequence"/>
</dbReference>
<evidence type="ECO:0000313" key="2">
    <source>
        <dbReference type="EMBL" id="CAB9527805.1"/>
    </source>
</evidence>
<keyword evidence="1" id="KW-0812">Transmembrane</keyword>